<protein>
    <submittedName>
        <fullName evidence="1">Uncharacterized protein</fullName>
    </submittedName>
</protein>
<organism evidence="1 2">
    <name type="scientific">Agrobacterium tumefaciens str. Kerr 14</name>
    <dbReference type="NCBI Taxonomy" id="1183424"/>
    <lineage>
        <taxon>Bacteria</taxon>
        <taxon>Pseudomonadati</taxon>
        <taxon>Pseudomonadota</taxon>
        <taxon>Alphaproteobacteria</taxon>
        <taxon>Hyphomicrobiales</taxon>
        <taxon>Rhizobiaceae</taxon>
        <taxon>Rhizobium/Agrobacterium group</taxon>
        <taxon>Agrobacterium</taxon>
        <taxon>Agrobacterium tumefaciens complex</taxon>
    </lineage>
</organism>
<dbReference type="EMBL" id="FBWC01000027">
    <property type="protein sequence ID" value="CUX58138.1"/>
    <property type="molecule type" value="Genomic_DNA"/>
</dbReference>
<accession>A0A1S7RV85</accession>
<reference evidence="1 2" key="1">
    <citation type="submission" date="2016-01" db="EMBL/GenBank/DDBJ databases">
        <authorList>
            <person name="Oliw E.H."/>
        </authorList>
    </citation>
    <scope>NUCLEOTIDE SEQUENCE [LARGE SCALE GENOMIC DNA]</scope>
    <source>
        <strain evidence="1 2">Kerr 14</strain>
    </source>
</reference>
<dbReference type="Proteomes" id="UP000191897">
    <property type="component" value="Unassembled WGS sequence"/>
</dbReference>
<sequence>MINLTGDISADHWLQFPLHPAMQGFEPCLSWHVAGAWLDRFTELPFFIHPAFSPCILTRKHTRQCDFSRRF</sequence>
<evidence type="ECO:0000313" key="1">
    <source>
        <dbReference type="EMBL" id="CUX58138.1"/>
    </source>
</evidence>
<proteinExistence type="predicted"/>
<name>A0A1S7RV85_AGRTU</name>
<dbReference type="AlphaFoldDB" id="A0A1S7RV85"/>
<gene>
    <name evidence="1" type="ORF">AGR4C_Lc50158</name>
</gene>
<evidence type="ECO:0000313" key="2">
    <source>
        <dbReference type="Proteomes" id="UP000191897"/>
    </source>
</evidence>